<evidence type="ECO:0000313" key="2">
    <source>
        <dbReference type="EMBL" id="OLP84885.1"/>
    </source>
</evidence>
<dbReference type="Proteomes" id="UP000186817">
    <property type="component" value="Unassembled WGS sequence"/>
</dbReference>
<protein>
    <submittedName>
        <fullName evidence="2">Uncharacterized protein</fullName>
    </submittedName>
</protein>
<organism evidence="2 3">
    <name type="scientific">Symbiodinium microadriaticum</name>
    <name type="common">Dinoflagellate</name>
    <name type="synonym">Zooxanthella microadriatica</name>
    <dbReference type="NCBI Taxonomy" id="2951"/>
    <lineage>
        <taxon>Eukaryota</taxon>
        <taxon>Sar</taxon>
        <taxon>Alveolata</taxon>
        <taxon>Dinophyceae</taxon>
        <taxon>Suessiales</taxon>
        <taxon>Symbiodiniaceae</taxon>
        <taxon>Symbiodinium</taxon>
    </lineage>
</organism>
<comment type="caution">
    <text evidence="2">The sequence shown here is derived from an EMBL/GenBank/DDBJ whole genome shotgun (WGS) entry which is preliminary data.</text>
</comment>
<name>A0A1Q9CPS4_SYMMI</name>
<dbReference type="Gene3D" id="3.60.130.30">
    <property type="match status" value="1"/>
</dbReference>
<evidence type="ECO:0000256" key="1">
    <source>
        <dbReference type="SAM" id="Coils"/>
    </source>
</evidence>
<feature type="coiled-coil region" evidence="1">
    <location>
        <begin position="12"/>
        <end position="81"/>
    </location>
</feature>
<sequence>MSDRVAKWRQSFQKARSNSAQVQADLQKLELLSAQDVNQRSERAKLSAGIRGKMSQLKIELERLQRELQSLADNSSENEVTRKSITQFKDELAQATSTMLMTCPYGTALRRLLVCMMPGASILHQAATHDLPREATVAMGKAMANIMKAKRVTPEISAATGLPKRIRRDRGAKAAKKAAKMTKETWRKYQSAEHREAWPKPDYMQETIEAKAVRDGGQGAYRDRTYEIVTRWTQHTKIAYRPHAKAPGSKSHIRYEKYSKAKTVGQALKLGSYPIDWCFDYEHGFIKVVGGDIRDEPIDKSMELAKRCGLRVADLRIERGAMESMHMRAHRLVAERTAQEILKRKKNGRITADDVETVLTNWSFGRNTSRQNVMPQGQEWVKSDTLGLLRDRGGNIHALNKFLLQRLPEEAAAFKWTSLNLNCNYAARRHRDANNFGPSFIQAFGKFTGGTLSVWPEDNKQEGKPHQLPEKMKQTVDIKKNLVLFNGNTAHEVNDFEGTRFSVVYFCCGCHDKTPKPVQEELKKFSILNCAACRKGRQSWMKGSAAVTV</sequence>
<reference evidence="2 3" key="1">
    <citation type="submission" date="2016-02" db="EMBL/GenBank/DDBJ databases">
        <title>Genome analysis of coral dinoflagellate symbionts highlights evolutionary adaptations to a symbiotic lifestyle.</title>
        <authorList>
            <person name="Aranda M."/>
            <person name="Li Y."/>
            <person name="Liew Y.J."/>
            <person name="Baumgarten S."/>
            <person name="Simakov O."/>
            <person name="Wilson M."/>
            <person name="Piel J."/>
            <person name="Ashoor H."/>
            <person name="Bougouffa S."/>
            <person name="Bajic V.B."/>
            <person name="Ryu T."/>
            <person name="Ravasi T."/>
            <person name="Bayer T."/>
            <person name="Micklem G."/>
            <person name="Kim H."/>
            <person name="Bhak J."/>
            <person name="Lajeunesse T.C."/>
            <person name="Voolstra C.R."/>
        </authorList>
    </citation>
    <scope>NUCLEOTIDE SEQUENCE [LARGE SCALE GENOMIC DNA]</scope>
    <source>
        <strain evidence="2 3">CCMP2467</strain>
    </source>
</reference>
<dbReference type="OrthoDB" id="407145at2759"/>
<evidence type="ECO:0000313" key="3">
    <source>
        <dbReference type="Proteomes" id="UP000186817"/>
    </source>
</evidence>
<dbReference type="EMBL" id="LSRX01001010">
    <property type="protein sequence ID" value="OLP84885.1"/>
    <property type="molecule type" value="Genomic_DNA"/>
</dbReference>
<proteinExistence type="predicted"/>
<keyword evidence="1" id="KW-0175">Coiled coil</keyword>
<gene>
    <name evidence="2" type="ORF">AK812_SmicGene34186</name>
</gene>
<dbReference type="AlphaFoldDB" id="A0A1Q9CPS4"/>
<accession>A0A1Q9CPS4</accession>
<keyword evidence="3" id="KW-1185">Reference proteome</keyword>